<sequence>MASVPAAGGPDSPVTVKVTFQGITRRAKMPLRVMAPDSLEKSVRAFLNISDESVIFIERYSDSAAAYVMLQAENIAVYKQLFRAAKAKSKLKLRVSLKESEDKPATPQPVTVEDAPETPSLVDGADAQPASVSESAPPSPAPAPSASSTQTTLPLRSYEPPSPIASNPVPQGDRLQALEGQLRSLVERNVGMTANLDDSLKLIMDRNTGMASHLAQQQQQLRAMLRTKCCSVDTAVATPEPAQPSTPESPAVTSPTTVCGVAGPGFAVCCNSCECPMPDAHYHCSTCDDGDFDLCPPCVEKGITCYSNEHWLIKRNITDGHIVASITEKVAPKLRKQHQKKEELKQEATPVTKLEAVLNPAIQPWAILNNMRTCNCCIKELPEKEFLHCDSCPDYDLCIRCFGDNNHGHHPKHSFSPAVAGTNMPSYIKSKMAPGRNQMHYAICDGCDKYIGGVRHKCLDCPDWDYCSTCIKSTSVTHPKHRFVPIYEPLTDIQTIAAAQPVHVGICCDGPLCSVGKATPSYIRGVRYKCAVCHDLDFCANCEASPANEHNRTHPLIKFRTPVRHVSVTTTGERQDGKRLPTMGDRRAASPKIPTAPKSQPTQTVVDVKPAEPMPAPEPVKAEPKPVEVKPEVKEEKPVVKEVPEYRASYVRETVADGTIFPPNHVFEQTWYVRNTGKVAWPGGCSVKFVGGDYMGHVDSAHPAGIAELVSASESTVCYAPLAPGQEFPFTVLLRTPSRMGKIVSYWRLTSPIGEKFGHRLWCDVSVRNVSLGSKAVPVPSPQVASPAPEVPEPAPERSTMIFPKLETESPVSSVHQESAPAKSETTKSVASDKFEECEDDAEWDVSDDGFMTDEEYDILDASDDEYLEQQNNNKK</sequence>
<dbReference type="SMART" id="SM00291">
    <property type="entry name" value="ZnF_ZZ"/>
    <property type="match status" value="4"/>
</dbReference>
<evidence type="ECO:0000256" key="5">
    <source>
        <dbReference type="SAM" id="MobiDB-lite"/>
    </source>
</evidence>
<dbReference type="OrthoDB" id="661148at2759"/>
<dbReference type="Pfam" id="PF00569">
    <property type="entry name" value="ZZ"/>
    <property type="match status" value="2"/>
</dbReference>
<evidence type="ECO:0000259" key="6">
    <source>
        <dbReference type="PROSITE" id="PS50135"/>
    </source>
</evidence>
<dbReference type="Pfam" id="PF16158">
    <property type="entry name" value="N_BRCA1_IG"/>
    <property type="match status" value="1"/>
</dbReference>
<feature type="domain" description="ZZ-type" evidence="6">
    <location>
        <begin position="508"/>
        <end position="564"/>
    </location>
</feature>
<dbReference type="GO" id="GO:0008270">
    <property type="term" value="F:zinc ion binding"/>
    <property type="evidence" value="ECO:0007669"/>
    <property type="project" value="UniProtKB-KW"/>
</dbReference>
<dbReference type="InterPro" id="IPR032350">
    <property type="entry name" value="Nbr1_FW"/>
</dbReference>
<dbReference type="PANTHER" id="PTHR20930">
    <property type="entry name" value="OVARIAN CARCINOMA ANTIGEN CA125-RELATED"/>
    <property type="match status" value="1"/>
</dbReference>
<feature type="compositionally biased region" description="Basic and acidic residues" evidence="5">
    <location>
        <begin position="620"/>
        <end position="629"/>
    </location>
</feature>
<dbReference type="CDD" id="cd14947">
    <property type="entry name" value="NBR1_like"/>
    <property type="match status" value="1"/>
</dbReference>
<dbReference type="EMBL" id="JAGPNK010000002">
    <property type="protein sequence ID" value="KAH7326202.1"/>
    <property type="molecule type" value="Genomic_DNA"/>
</dbReference>
<feature type="compositionally biased region" description="Low complexity" evidence="5">
    <location>
        <begin position="127"/>
        <end position="136"/>
    </location>
</feature>
<dbReference type="PROSITE" id="PS50135">
    <property type="entry name" value="ZF_ZZ_2"/>
    <property type="match status" value="1"/>
</dbReference>
<accession>A0A8K0T4Y5</accession>
<feature type="region of interest" description="Disordered" evidence="5">
    <location>
        <begin position="776"/>
        <end position="852"/>
    </location>
</feature>
<keyword evidence="3" id="KW-0862">Zinc</keyword>
<evidence type="ECO:0000256" key="2">
    <source>
        <dbReference type="ARBA" id="ARBA00022771"/>
    </source>
</evidence>
<feature type="compositionally biased region" description="Low complexity" evidence="5">
    <location>
        <begin position="776"/>
        <end position="788"/>
    </location>
</feature>
<dbReference type="InterPro" id="IPR043145">
    <property type="entry name" value="Znf_ZZ_sf"/>
</dbReference>
<reference evidence="7" key="1">
    <citation type="journal article" date="2021" name="Nat. Commun.">
        <title>Genetic determinants of endophytism in the Arabidopsis root mycobiome.</title>
        <authorList>
            <person name="Mesny F."/>
            <person name="Miyauchi S."/>
            <person name="Thiergart T."/>
            <person name="Pickel B."/>
            <person name="Atanasova L."/>
            <person name="Karlsson M."/>
            <person name="Huettel B."/>
            <person name="Barry K.W."/>
            <person name="Haridas S."/>
            <person name="Chen C."/>
            <person name="Bauer D."/>
            <person name="Andreopoulos W."/>
            <person name="Pangilinan J."/>
            <person name="LaButti K."/>
            <person name="Riley R."/>
            <person name="Lipzen A."/>
            <person name="Clum A."/>
            <person name="Drula E."/>
            <person name="Henrissat B."/>
            <person name="Kohler A."/>
            <person name="Grigoriev I.V."/>
            <person name="Martin F.M."/>
            <person name="Hacquard S."/>
        </authorList>
    </citation>
    <scope>NUCLEOTIDE SEQUENCE</scope>
    <source>
        <strain evidence="7">MPI-CAGE-CH-0235</strain>
    </source>
</reference>
<evidence type="ECO:0000256" key="4">
    <source>
        <dbReference type="PROSITE-ProRule" id="PRU00228"/>
    </source>
</evidence>
<evidence type="ECO:0000256" key="3">
    <source>
        <dbReference type="ARBA" id="ARBA00022833"/>
    </source>
</evidence>
<dbReference type="CDD" id="cd02249">
    <property type="entry name" value="ZZ"/>
    <property type="match status" value="1"/>
</dbReference>
<feature type="region of interest" description="Disordered" evidence="5">
    <location>
        <begin position="568"/>
        <end position="629"/>
    </location>
</feature>
<gene>
    <name evidence="7" type="ORF">B0I35DRAFT_422104</name>
</gene>
<dbReference type="Gene3D" id="3.30.60.90">
    <property type="match status" value="4"/>
</dbReference>
<dbReference type="Gene3D" id="2.60.40.10">
    <property type="entry name" value="Immunoglobulins"/>
    <property type="match status" value="1"/>
</dbReference>
<dbReference type="Proteomes" id="UP000813444">
    <property type="component" value="Unassembled WGS sequence"/>
</dbReference>
<proteinExistence type="predicted"/>
<evidence type="ECO:0000256" key="1">
    <source>
        <dbReference type="ARBA" id="ARBA00022723"/>
    </source>
</evidence>
<name>A0A8K0T4Y5_9HYPO</name>
<keyword evidence="2 4" id="KW-0863">Zinc-finger</keyword>
<evidence type="ECO:0000313" key="7">
    <source>
        <dbReference type="EMBL" id="KAH7326202.1"/>
    </source>
</evidence>
<comment type="caution">
    <text evidence="7">The sequence shown here is derived from an EMBL/GenBank/DDBJ whole genome shotgun (WGS) entry which is preliminary data.</text>
</comment>
<evidence type="ECO:0000313" key="8">
    <source>
        <dbReference type="Proteomes" id="UP000813444"/>
    </source>
</evidence>
<feature type="region of interest" description="Disordered" evidence="5">
    <location>
        <begin position="95"/>
        <end position="172"/>
    </location>
</feature>
<dbReference type="AlphaFoldDB" id="A0A8K0T4Y5"/>
<dbReference type="InterPro" id="IPR013783">
    <property type="entry name" value="Ig-like_fold"/>
</dbReference>
<organism evidence="7 8">
    <name type="scientific">Stachybotrys elegans</name>
    <dbReference type="NCBI Taxonomy" id="80388"/>
    <lineage>
        <taxon>Eukaryota</taxon>
        <taxon>Fungi</taxon>
        <taxon>Dikarya</taxon>
        <taxon>Ascomycota</taxon>
        <taxon>Pezizomycotina</taxon>
        <taxon>Sordariomycetes</taxon>
        <taxon>Hypocreomycetidae</taxon>
        <taxon>Hypocreales</taxon>
        <taxon>Stachybotryaceae</taxon>
        <taxon>Stachybotrys</taxon>
    </lineage>
</organism>
<feature type="compositionally biased region" description="Acidic residues" evidence="5">
    <location>
        <begin position="836"/>
        <end position="852"/>
    </location>
</feature>
<dbReference type="CDD" id="cd02340">
    <property type="entry name" value="ZZ_NBR1_like"/>
    <property type="match status" value="2"/>
</dbReference>
<feature type="compositionally biased region" description="Basic and acidic residues" evidence="5">
    <location>
        <begin position="573"/>
        <end position="588"/>
    </location>
</feature>
<protein>
    <recommendedName>
        <fullName evidence="6">ZZ-type domain-containing protein</fullName>
    </recommendedName>
</protein>
<dbReference type="SUPFAM" id="SSF57850">
    <property type="entry name" value="RING/U-box"/>
    <property type="match status" value="4"/>
</dbReference>
<keyword evidence="8" id="KW-1185">Reference proteome</keyword>
<dbReference type="InterPro" id="IPR000433">
    <property type="entry name" value="Znf_ZZ"/>
</dbReference>
<dbReference type="PANTHER" id="PTHR20930:SF0">
    <property type="entry name" value="PROTEIN ILRUN"/>
    <property type="match status" value="1"/>
</dbReference>
<keyword evidence="1" id="KW-0479">Metal-binding</keyword>